<keyword evidence="2" id="KW-0285">Flavoprotein</keyword>
<comment type="caution">
    <text evidence="6">The sequence shown here is derived from an EMBL/GenBank/DDBJ whole genome shotgun (WGS) entry which is preliminary data.</text>
</comment>
<dbReference type="AlphaFoldDB" id="A0A8S0RH17"/>
<dbReference type="OrthoDB" id="269227at2759"/>
<dbReference type="Proteomes" id="UP000594638">
    <property type="component" value="Unassembled WGS sequence"/>
</dbReference>
<keyword evidence="3" id="KW-0274">FAD</keyword>
<dbReference type="EMBL" id="CACTIH010003621">
    <property type="protein sequence ID" value="CAA2978631.1"/>
    <property type="molecule type" value="Genomic_DNA"/>
</dbReference>
<gene>
    <name evidence="6" type="ORF">OLEA9_A000114</name>
</gene>
<evidence type="ECO:0000259" key="5">
    <source>
        <dbReference type="Pfam" id="PF05199"/>
    </source>
</evidence>
<dbReference type="PANTHER" id="PTHR46056">
    <property type="entry name" value="LONG-CHAIN-ALCOHOL OXIDASE"/>
    <property type="match status" value="1"/>
</dbReference>
<comment type="similarity">
    <text evidence="1">Belongs to the GMC oxidoreductase family.</text>
</comment>
<evidence type="ECO:0000256" key="3">
    <source>
        <dbReference type="ARBA" id="ARBA00022827"/>
    </source>
</evidence>
<protein>
    <submittedName>
        <fullName evidence="6">Long-chain-alcohol oxidase FAO4A</fullName>
    </submittedName>
</protein>
<name>A0A8S0RH17_OLEEU</name>
<feature type="domain" description="Glucose-methanol-choline oxidoreductase C-terminal" evidence="5">
    <location>
        <begin position="54"/>
        <end position="168"/>
    </location>
</feature>
<dbReference type="Gramene" id="OE9A000114T1">
    <property type="protein sequence ID" value="OE9A000114C1"/>
    <property type="gene ID" value="OE9A000114"/>
</dbReference>
<proteinExistence type="inferred from homology"/>
<dbReference type="PANTHER" id="PTHR46056:SF4">
    <property type="entry name" value="LONG-CHAIN-ALCOHOL OXIDASE FAO4A"/>
    <property type="match status" value="1"/>
</dbReference>
<dbReference type="InterPro" id="IPR036188">
    <property type="entry name" value="FAD/NAD-bd_sf"/>
</dbReference>
<dbReference type="InterPro" id="IPR007867">
    <property type="entry name" value="GMC_OxRtase_C"/>
</dbReference>
<dbReference type="GO" id="GO:0016614">
    <property type="term" value="F:oxidoreductase activity, acting on CH-OH group of donors"/>
    <property type="evidence" value="ECO:0007669"/>
    <property type="project" value="InterPro"/>
</dbReference>
<dbReference type="Pfam" id="PF05199">
    <property type="entry name" value="GMC_oxred_C"/>
    <property type="match status" value="1"/>
</dbReference>
<sequence>MEALVALCDTFVPSIDVSQLPVDDFSAIKFYQTSDSMAGTPRPGSGTVTNPSSISYKLNNADEENLKKGLERVLRILAAAGAEEIGTHHEHGRTLKVKEASLKEFEKFVKEESSMPLKKLSTTICSAHQMGSCRMGRRRGRWRGFFMADSSVFSTALGMNPMVAIQAISYCTAQSVLEVLGSKKYI</sequence>
<evidence type="ECO:0000256" key="1">
    <source>
        <dbReference type="ARBA" id="ARBA00010790"/>
    </source>
</evidence>
<evidence type="ECO:0000256" key="2">
    <source>
        <dbReference type="ARBA" id="ARBA00022630"/>
    </source>
</evidence>
<keyword evidence="4" id="KW-0560">Oxidoreductase</keyword>
<dbReference type="Gene3D" id="3.50.50.60">
    <property type="entry name" value="FAD/NAD(P)-binding domain"/>
    <property type="match status" value="1"/>
</dbReference>
<accession>A0A8S0RH17</accession>
<reference evidence="6 7" key="1">
    <citation type="submission" date="2019-12" db="EMBL/GenBank/DDBJ databases">
        <authorList>
            <person name="Alioto T."/>
            <person name="Alioto T."/>
            <person name="Gomez Garrido J."/>
        </authorList>
    </citation>
    <scope>NUCLEOTIDE SEQUENCE [LARGE SCALE GENOMIC DNA]</scope>
</reference>
<dbReference type="SUPFAM" id="SSF51905">
    <property type="entry name" value="FAD/NAD(P)-binding domain"/>
    <property type="match status" value="1"/>
</dbReference>
<evidence type="ECO:0000313" key="7">
    <source>
        <dbReference type="Proteomes" id="UP000594638"/>
    </source>
</evidence>
<evidence type="ECO:0000256" key="4">
    <source>
        <dbReference type="ARBA" id="ARBA00023002"/>
    </source>
</evidence>
<organism evidence="6 7">
    <name type="scientific">Olea europaea subsp. europaea</name>
    <dbReference type="NCBI Taxonomy" id="158383"/>
    <lineage>
        <taxon>Eukaryota</taxon>
        <taxon>Viridiplantae</taxon>
        <taxon>Streptophyta</taxon>
        <taxon>Embryophyta</taxon>
        <taxon>Tracheophyta</taxon>
        <taxon>Spermatophyta</taxon>
        <taxon>Magnoliopsida</taxon>
        <taxon>eudicotyledons</taxon>
        <taxon>Gunneridae</taxon>
        <taxon>Pentapetalae</taxon>
        <taxon>asterids</taxon>
        <taxon>lamiids</taxon>
        <taxon>Lamiales</taxon>
        <taxon>Oleaceae</taxon>
        <taxon>Oleeae</taxon>
        <taxon>Olea</taxon>
    </lineage>
</organism>
<evidence type="ECO:0000313" key="6">
    <source>
        <dbReference type="EMBL" id="CAA2978631.1"/>
    </source>
</evidence>
<keyword evidence="7" id="KW-1185">Reference proteome</keyword>